<proteinExistence type="inferred from homology"/>
<keyword evidence="2" id="KW-0813">Transport</keyword>
<feature type="chain" id="PRO_5038993412" evidence="4">
    <location>
        <begin position="28"/>
        <end position="556"/>
    </location>
</feature>
<sequence>MKRRLRSPRPGLIATALAVTAALGLSACGSSGDDGASNDTAGAPVAGGTLKVAFFPDNPAFNCLDPFQTYWIEHRTVIRNVADSLTDQDPKTGEIKPWLAEKWEISADGKEYTFHLRDGVTFSDGTPLDAAAVKANFDGAKSVVEETGGATYGASYILGYDRSEVVDPSTIKLFFSTPNASFLQATSTTNLAIISPASYKKTIKERCLGDYVASGAFTLEGYKPNELTTLKRRPGYAWGSALSENTGEAHLDTVEFSYVAEDSVRTGNLLSGAVDIAWPRNPFTVEDRELIEESGDVVESRPLPGPASTFYANVSAGRPLADLNVRKALYKAFDLESYARTVFGADYPVVEGAFDTTTPYFVSQADKLRHDPEGAGKLLDQAGWKLGPDGYRHKGDQKLTLSTPTTQFNVGSELIQDQLKQVGIDLVLDTTTTAELPAKLKNGDYDLTATYFTRADPGALQFILNPEIANSKALATNATTPEVQAKLKELFARAAQTTDAEQSKQAYADLQNLLIDEGVSFPQFERVQFAGVSNEVHGFAFTSESFLKLNDVWKQQ</sequence>
<keyword evidence="3 4" id="KW-0732">Signal</keyword>
<dbReference type="Gene3D" id="3.10.105.10">
    <property type="entry name" value="Dipeptide-binding Protein, Domain 3"/>
    <property type="match status" value="1"/>
</dbReference>
<keyword evidence="7" id="KW-1185">Reference proteome</keyword>
<comment type="caution">
    <text evidence="6">The sequence shown here is derived from an EMBL/GenBank/DDBJ whole genome shotgun (WGS) entry which is preliminary data.</text>
</comment>
<dbReference type="GO" id="GO:0043190">
    <property type="term" value="C:ATP-binding cassette (ABC) transporter complex"/>
    <property type="evidence" value="ECO:0007669"/>
    <property type="project" value="InterPro"/>
</dbReference>
<dbReference type="InterPro" id="IPR000914">
    <property type="entry name" value="SBP_5_dom"/>
</dbReference>
<reference evidence="7" key="1">
    <citation type="submission" date="2016-07" db="EMBL/GenBank/DDBJ databases">
        <title>Frankia sp. NRRL B-16219 Genome sequencing.</title>
        <authorList>
            <person name="Ghodhbane-Gtari F."/>
            <person name="Swanson E."/>
            <person name="Gueddou A."/>
            <person name="Louati M."/>
            <person name="Nouioui I."/>
            <person name="Hezbri K."/>
            <person name="Abebe-Akele F."/>
            <person name="Simpson S."/>
            <person name="Morris K."/>
            <person name="Thomas K."/>
            <person name="Gtari M."/>
            <person name="Tisa L.S."/>
        </authorList>
    </citation>
    <scope>NUCLEOTIDE SEQUENCE [LARGE SCALE GENOMIC DNA]</scope>
    <source>
        <strain evidence="7">NRRL B-16219</strain>
    </source>
</reference>
<evidence type="ECO:0000259" key="5">
    <source>
        <dbReference type="Pfam" id="PF00496"/>
    </source>
</evidence>
<dbReference type="InterPro" id="IPR030678">
    <property type="entry name" value="Peptide/Ni-bd"/>
</dbReference>
<dbReference type="AlphaFoldDB" id="A0A1S1PJS9"/>
<evidence type="ECO:0000256" key="2">
    <source>
        <dbReference type="ARBA" id="ARBA00022448"/>
    </source>
</evidence>
<dbReference type="RefSeq" id="WP_071066686.1">
    <property type="nucleotide sequence ID" value="NZ_MAXA01000261.1"/>
</dbReference>
<comment type="similarity">
    <text evidence="1">Belongs to the bacterial solute-binding protein 5 family.</text>
</comment>
<dbReference type="GO" id="GO:1904680">
    <property type="term" value="F:peptide transmembrane transporter activity"/>
    <property type="evidence" value="ECO:0007669"/>
    <property type="project" value="TreeGrafter"/>
</dbReference>
<dbReference type="Gene3D" id="3.40.190.10">
    <property type="entry name" value="Periplasmic binding protein-like II"/>
    <property type="match status" value="1"/>
</dbReference>
<dbReference type="PANTHER" id="PTHR30290">
    <property type="entry name" value="PERIPLASMIC BINDING COMPONENT OF ABC TRANSPORTER"/>
    <property type="match status" value="1"/>
</dbReference>
<dbReference type="GO" id="GO:0015833">
    <property type="term" value="P:peptide transport"/>
    <property type="evidence" value="ECO:0007669"/>
    <property type="project" value="TreeGrafter"/>
</dbReference>
<dbReference type="SUPFAM" id="SSF53850">
    <property type="entry name" value="Periplasmic binding protein-like II"/>
    <property type="match status" value="1"/>
</dbReference>
<evidence type="ECO:0000256" key="4">
    <source>
        <dbReference type="SAM" id="SignalP"/>
    </source>
</evidence>
<feature type="domain" description="Solute-binding protein family 5" evidence="5">
    <location>
        <begin position="94"/>
        <end position="460"/>
    </location>
</feature>
<dbReference type="Proteomes" id="UP000179769">
    <property type="component" value="Unassembled WGS sequence"/>
</dbReference>
<accession>A0A1S1PJS9</accession>
<evidence type="ECO:0000256" key="3">
    <source>
        <dbReference type="ARBA" id="ARBA00022729"/>
    </source>
</evidence>
<dbReference type="GO" id="GO:0042597">
    <property type="term" value="C:periplasmic space"/>
    <property type="evidence" value="ECO:0007669"/>
    <property type="project" value="UniProtKB-ARBA"/>
</dbReference>
<dbReference type="PANTHER" id="PTHR30290:SF9">
    <property type="entry name" value="OLIGOPEPTIDE-BINDING PROTEIN APPA"/>
    <property type="match status" value="1"/>
</dbReference>
<dbReference type="InterPro" id="IPR039424">
    <property type="entry name" value="SBP_5"/>
</dbReference>
<evidence type="ECO:0000313" key="6">
    <source>
        <dbReference type="EMBL" id="OHV20912.1"/>
    </source>
</evidence>
<name>A0A1S1PJS9_9ACTN</name>
<evidence type="ECO:0000256" key="1">
    <source>
        <dbReference type="ARBA" id="ARBA00005695"/>
    </source>
</evidence>
<dbReference type="CDD" id="cd08492">
    <property type="entry name" value="PBP2_NikA_DppA_OppA_like_15"/>
    <property type="match status" value="1"/>
</dbReference>
<gene>
    <name evidence="6" type="ORF">BBK14_27605</name>
</gene>
<feature type="signal peptide" evidence="4">
    <location>
        <begin position="1"/>
        <end position="27"/>
    </location>
</feature>
<evidence type="ECO:0000313" key="7">
    <source>
        <dbReference type="Proteomes" id="UP000179769"/>
    </source>
</evidence>
<dbReference type="OrthoDB" id="9046151at2"/>
<protein>
    <submittedName>
        <fullName evidence="6">ABC transporter substrate-binding protein</fullName>
    </submittedName>
</protein>
<dbReference type="PIRSF" id="PIRSF002741">
    <property type="entry name" value="MppA"/>
    <property type="match status" value="1"/>
</dbReference>
<organism evidence="6 7">
    <name type="scientific">Parafrankia soli</name>
    <dbReference type="NCBI Taxonomy" id="2599596"/>
    <lineage>
        <taxon>Bacteria</taxon>
        <taxon>Bacillati</taxon>
        <taxon>Actinomycetota</taxon>
        <taxon>Actinomycetes</taxon>
        <taxon>Frankiales</taxon>
        <taxon>Frankiaceae</taxon>
        <taxon>Parafrankia</taxon>
    </lineage>
</organism>
<dbReference type="EMBL" id="MAXA01000261">
    <property type="protein sequence ID" value="OHV20912.1"/>
    <property type="molecule type" value="Genomic_DNA"/>
</dbReference>
<dbReference type="Pfam" id="PF00496">
    <property type="entry name" value="SBP_bac_5"/>
    <property type="match status" value="1"/>
</dbReference>
<dbReference type="PROSITE" id="PS51257">
    <property type="entry name" value="PROKAR_LIPOPROTEIN"/>
    <property type="match status" value="1"/>
</dbReference>